<accession>A0A433DIP8</accession>
<organism evidence="2 3">
    <name type="scientific">Jimgerdemannia flammicorona</name>
    <dbReference type="NCBI Taxonomy" id="994334"/>
    <lineage>
        <taxon>Eukaryota</taxon>
        <taxon>Fungi</taxon>
        <taxon>Fungi incertae sedis</taxon>
        <taxon>Mucoromycota</taxon>
        <taxon>Mucoromycotina</taxon>
        <taxon>Endogonomycetes</taxon>
        <taxon>Endogonales</taxon>
        <taxon>Endogonaceae</taxon>
        <taxon>Jimgerdemannia</taxon>
    </lineage>
</organism>
<evidence type="ECO:0000256" key="1">
    <source>
        <dbReference type="SAM" id="MobiDB-lite"/>
    </source>
</evidence>
<dbReference type="EMBL" id="RBNI01001212">
    <property type="protein sequence ID" value="RUP50734.1"/>
    <property type="molecule type" value="Genomic_DNA"/>
</dbReference>
<protein>
    <submittedName>
        <fullName evidence="2">Uncharacterized protein</fullName>
    </submittedName>
</protein>
<name>A0A433DIP8_9FUNG</name>
<sequence length="119" mass="12702">MFVFDVNEAGYGVMFCGVEEAKYDRLDGGLKIGGNEVAEVEADAAEGHAAVCGEGLVEGGEVNNVVWENGSGRVALEKVEEEEEEEEAKGRVCGGGGGGGGERESMWRRRKCGPRRMMD</sequence>
<evidence type="ECO:0000313" key="3">
    <source>
        <dbReference type="Proteomes" id="UP000268093"/>
    </source>
</evidence>
<feature type="region of interest" description="Disordered" evidence="1">
    <location>
        <begin position="78"/>
        <end position="119"/>
    </location>
</feature>
<proteinExistence type="predicted"/>
<dbReference type="Proteomes" id="UP000268093">
    <property type="component" value="Unassembled WGS sequence"/>
</dbReference>
<comment type="caution">
    <text evidence="2">The sequence shown here is derived from an EMBL/GenBank/DDBJ whole genome shotgun (WGS) entry which is preliminary data.</text>
</comment>
<keyword evidence="3" id="KW-1185">Reference proteome</keyword>
<gene>
    <name evidence="2" type="ORF">BC936DRAFT_137905</name>
</gene>
<reference evidence="2 3" key="1">
    <citation type="journal article" date="2018" name="New Phytol.">
        <title>Phylogenomics of Endogonaceae and evolution of mycorrhizas within Mucoromycota.</title>
        <authorList>
            <person name="Chang Y."/>
            <person name="Desiro A."/>
            <person name="Na H."/>
            <person name="Sandor L."/>
            <person name="Lipzen A."/>
            <person name="Clum A."/>
            <person name="Barry K."/>
            <person name="Grigoriev I.V."/>
            <person name="Martin F.M."/>
            <person name="Stajich J.E."/>
            <person name="Smith M.E."/>
            <person name="Bonito G."/>
            <person name="Spatafora J.W."/>
        </authorList>
    </citation>
    <scope>NUCLEOTIDE SEQUENCE [LARGE SCALE GENOMIC DNA]</scope>
    <source>
        <strain evidence="2 3">GMNB39</strain>
    </source>
</reference>
<dbReference type="AlphaFoldDB" id="A0A433DIP8"/>
<feature type="compositionally biased region" description="Basic residues" evidence="1">
    <location>
        <begin position="108"/>
        <end position="119"/>
    </location>
</feature>
<evidence type="ECO:0000313" key="2">
    <source>
        <dbReference type="EMBL" id="RUP50734.1"/>
    </source>
</evidence>